<name>Q65ZK7_SOLTU</name>
<reference evidence="1" key="1">
    <citation type="journal article" date="1992" name="Plant Mol. Biol.">
        <title>Isolation and characterization of a cDNA-clone coding for potato type A phytochrome.</title>
        <authorList>
            <person name="Heyer A."/>
            <person name="Gatz C."/>
        </authorList>
    </citation>
    <scope>NUCLEOTIDE SEQUENCE</scope>
</reference>
<dbReference type="EMBL" id="S84872">
    <property type="protein sequence ID" value="AAB21534.1"/>
    <property type="molecule type" value="mRNA"/>
</dbReference>
<accession>Q65ZK7</accession>
<proteinExistence type="evidence at transcript level"/>
<sequence length="13" mass="1402">MSTSLFASDSDQL</sequence>
<organism evidence="1">
    <name type="scientific">Solanum tuberosum</name>
    <name type="common">Potato</name>
    <dbReference type="NCBI Taxonomy" id="4113"/>
    <lineage>
        <taxon>Eukaryota</taxon>
        <taxon>Viridiplantae</taxon>
        <taxon>Streptophyta</taxon>
        <taxon>Embryophyta</taxon>
        <taxon>Tracheophyta</taxon>
        <taxon>Spermatophyta</taxon>
        <taxon>Magnoliopsida</taxon>
        <taxon>eudicotyledons</taxon>
        <taxon>Gunneridae</taxon>
        <taxon>Pentapetalae</taxon>
        <taxon>asterids</taxon>
        <taxon>lamiids</taxon>
        <taxon>Solanales</taxon>
        <taxon>Solanaceae</taxon>
        <taxon>Solanoideae</taxon>
        <taxon>Solaneae</taxon>
        <taxon>Solanum</taxon>
    </lineage>
</organism>
<protein>
    <submittedName>
        <fullName evidence="1">Uncharacterized protein</fullName>
    </submittedName>
</protein>
<evidence type="ECO:0000313" key="1">
    <source>
        <dbReference type="EMBL" id="AAB21534.1"/>
    </source>
</evidence>